<feature type="non-terminal residue" evidence="4">
    <location>
        <position position="121"/>
    </location>
</feature>
<dbReference type="Proteomes" id="UP000799437">
    <property type="component" value="Unassembled WGS sequence"/>
</dbReference>
<protein>
    <submittedName>
        <fullName evidence="4">Ankyrin</fullName>
    </submittedName>
</protein>
<gene>
    <name evidence="4" type="ORF">EJ05DRAFT_426919</name>
</gene>
<keyword evidence="5" id="KW-1185">Reference proteome</keyword>
<dbReference type="PROSITE" id="PS50088">
    <property type="entry name" value="ANK_REPEAT"/>
    <property type="match status" value="1"/>
</dbReference>
<feature type="non-terminal residue" evidence="4">
    <location>
        <position position="1"/>
    </location>
</feature>
<dbReference type="OrthoDB" id="366390at2759"/>
<dbReference type="SMART" id="SM00248">
    <property type="entry name" value="ANK"/>
    <property type="match status" value="1"/>
</dbReference>
<dbReference type="RefSeq" id="XP_033595213.1">
    <property type="nucleotide sequence ID" value="XM_033741507.1"/>
</dbReference>
<dbReference type="InterPro" id="IPR002110">
    <property type="entry name" value="Ankyrin_rpt"/>
</dbReference>
<dbReference type="InterPro" id="IPR036770">
    <property type="entry name" value="Ankyrin_rpt-contain_sf"/>
</dbReference>
<evidence type="ECO:0000256" key="3">
    <source>
        <dbReference type="PROSITE-ProRule" id="PRU00023"/>
    </source>
</evidence>
<dbReference type="PANTHER" id="PTHR24171:SF8">
    <property type="entry name" value="BRCA1-ASSOCIATED RING DOMAIN PROTEIN 1"/>
    <property type="match status" value="1"/>
</dbReference>
<feature type="repeat" description="ANK" evidence="3">
    <location>
        <begin position="41"/>
        <end position="73"/>
    </location>
</feature>
<dbReference type="EMBL" id="ML996595">
    <property type="protein sequence ID" value="KAF2752762.1"/>
    <property type="molecule type" value="Genomic_DNA"/>
</dbReference>
<evidence type="ECO:0000256" key="1">
    <source>
        <dbReference type="ARBA" id="ARBA00022737"/>
    </source>
</evidence>
<name>A0A6A6VQ68_9PEZI</name>
<dbReference type="GO" id="GO:0085020">
    <property type="term" value="P:protein K6-linked ubiquitination"/>
    <property type="evidence" value="ECO:0007669"/>
    <property type="project" value="TreeGrafter"/>
</dbReference>
<dbReference type="PROSITE" id="PS50297">
    <property type="entry name" value="ANK_REP_REGION"/>
    <property type="match status" value="1"/>
</dbReference>
<evidence type="ECO:0000256" key="2">
    <source>
        <dbReference type="ARBA" id="ARBA00023043"/>
    </source>
</evidence>
<dbReference type="Gene3D" id="1.25.40.20">
    <property type="entry name" value="Ankyrin repeat-containing domain"/>
    <property type="match status" value="1"/>
</dbReference>
<sequence>ELPPAALELASRLFNLARAGDTVTLASYLTAGIPSNLTNHEGNTLLMLASYSGHAETTQMLLDKGADPNVVNSKGQSPLAGAMFKGWDEVVSVLDRGGAERRAGQPNAEDCAIMFKRERWI</sequence>
<accession>A0A6A6VQ68</accession>
<dbReference type="GeneID" id="54482561"/>
<proteinExistence type="predicted"/>
<keyword evidence="2 3" id="KW-0040">ANK repeat</keyword>
<evidence type="ECO:0000313" key="5">
    <source>
        <dbReference type="Proteomes" id="UP000799437"/>
    </source>
</evidence>
<dbReference type="Pfam" id="PF12796">
    <property type="entry name" value="Ank_2"/>
    <property type="match status" value="1"/>
</dbReference>
<keyword evidence="1" id="KW-0677">Repeat</keyword>
<reference evidence="4" key="1">
    <citation type="journal article" date="2020" name="Stud. Mycol.">
        <title>101 Dothideomycetes genomes: a test case for predicting lifestyles and emergence of pathogens.</title>
        <authorList>
            <person name="Haridas S."/>
            <person name="Albert R."/>
            <person name="Binder M."/>
            <person name="Bloem J."/>
            <person name="Labutti K."/>
            <person name="Salamov A."/>
            <person name="Andreopoulos B."/>
            <person name="Baker S."/>
            <person name="Barry K."/>
            <person name="Bills G."/>
            <person name="Bluhm B."/>
            <person name="Cannon C."/>
            <person name="Castanera R."/>
            <person name="Culley D."/>
            <person name="Daum C."/>
            <person name="Ezra D."/>
            <person name="Gonzalez J."/>
            <person name="Henrissat B."/>
            <person name="Kuo A."/>
            <person name="Liang C."/>
            <person name="Lipzen A."/>
            <person name="Lutzoni F."/>
            <person name="Magnuson J."/>
            <person name="Mondo S."/>
            <person name="Nolan M."/>
            <person name="Ohm R."/>
            <person name="Pangilinan J."/>
            <person name="Park H.-J."/>
            <person name="Ramirez L."/>
            <person name="Alfaro M."/>
            <person name="Sun H."/>
            <person name="Tritt A."/>
            <person name="Yoshinaga Y."/>
            <person name="Zwiers L.-H."/>
            <person name="Turgeon B."/>
            <person name="Goodwin S."/>
            <person name="Spatafora J."/>
            <person name="Crous P."/>
            <person name="Grigoriev I."/>
        </authorList>
    </citation>
    <scope>NUCLEOTIDE SEQUENCE</scope>
    <source>
        <strain evidence="4">CBS 121739</strain>
    </source>
</reference>
<dbReference type="SUPFAM" id="SSF48403">
    <property type="entry name" value="Ankyrin repeat"/>
    <property type="match status" value="1"/>
</dbReference>
<organism evidence="4 5">
    <name type="scientific">Pseudovirgaria hyperparasitica</name>
    <dbReference type="NCBI Taxonomy" id="470096"/>
    <lineage>
        <taxon>Eukaryota</taxon>
        <taxon>Fungi</taxon>
        <taxon>Dikarya</taxon>
        <taxon>Ascomycota</taxon>
        <taxon>Pezizomycotina</taxon>
        <taxon>Dothideomycetes</taxon>
        <taxon>Dothideomycetes incertae sedis</taxon>
        <taxon>Acrospermales</taxon>
        <taxon>Acrospermaceae</taxon>
        <taxon>Pseudovirgaria</taxon>
    </lineage>
</organism>
<evidence type="ECO:0000313" key="4">
    <source>
        <dbReference type="EMBL" id="KAF2752762.1"/>
    </source>
</evidence>
<dbReference type="AlphaFoldDB" id="A0A6A6VQ68"/>
<dbReference type="GO" id="GO:0004842">
    <property type="term" value="F:ubiquitin-protein transferase activity"/>
    <property type="evidence" value="ECO:0007669"/>
    <property type="project" value="TreeGrafter"/>
</dbReference>
<dbReference type="PANTHER" id="PTHR24171">
    <property type="entry name" value="ANKYRIN REPEAT DOMAIN-CONTAINING PROTEIN 39-RELATED"/>
    <property type="match status" value="1"/>
</dbReference>